<keyword evidence="3" id="KW-1185">Reference proteome</keyword>
<evidence type="ECO:0000313" key="2">
    <source>
        <dbReference type="EMBL" id="EPX58344.1"/>
    </source>
</evidence>
<dbReference type="EMBL" id="ANAH02000025">
    <property type="protein sequence ID" value="EPX58344.1"/>
    <property type="molecule type" value="Genomic_DNA"/>
</dbReference>
<proteinExistence type="predicted"/>
<organism evidence="2 3">
    <name type="scientific">Cystobacter fuscus (strain ATCC 25194 / DSM 2262 / NBRC 100088 / M29)</name>
    <dbReference type="NCBI Taxonomy" id="1242864"/>
    <lineage>
        <taxon>Bacteria</taxon>
        <taxon>Pseudomonadati</taxon>
        <taxon>Myxococcota</taxon>
        <taxon>Myxococcia</taxon>
        <taxon>Myxococcales</taxon>
        <taxon>Cystobacterineae</taxon>
        <taxon>Archangiaceae</taxon>
        <taxon>Cystobacter</taxon>
    </lineage>
</organism>
<evidence type="ECO:0000313" key="3">
    <source>
        <dbReference type="Proteomes" id="UP000011682"/>
    </source>
</evidence>
<gene>
    <name evidence="2" type="ORF">D187_004100</name>
</gene>
<sequence>MSPGGGGTGARGPKPTQVSSVRATTAEAEKSSFGAASSERI</sequence>
<name>S9QAH8_CYSF2</name>
<dbReference type="Proteomes" id="UP000011682">
    <property type="component" value="Unassembled WGS sequence"/>
</dbReference>
<reference evidence="2" key="1">
    <citation type="submission" date="2013-05" db="EMBL/GenBank/DDBJ databases">
        <title>Genome assembly of Cystobacter fuscus DSM 2262.</title>
        <authorList>
            <person name="Sharma G."/>
            <person name="Khatri I."/>
            <person name="Kaur C."/>
            <person name="Mayilraj S."/>
            <person name="Subramanian S."/>
        </authorList>
    </citation>
    <scope>NUCLEOTIDE SEQUENCE [LARGE SCALE GENOMIC DNA]</scope>
    <source>
        <strain evidence="2">DSM 2262</strain>
    </source>
</reference>
<comment type="caution">
    <text evidence="2">The sequence shown here is derived from an EMBL/GenBank/DDBJ whole genome shotgun (WGS) entry which is preliminary data.</text>
</comment>
<dbReference type="AlphaFoldDB" id="S9QAH8"/>
<protein>
    <submittedName>
        <fullName evidence="2">Uncharacterized protein</fullName>
    </submittedName>
</protein>
<accession>S9QAH8</accession>
<feature type="region of interest" description="Disordered" evidence="1">
    <location>
        <begin position="1"/>
        <end position="41"/>
    </location>
</feature>
<evidence type="ECO:0000256" key="1">
    <source>
        <dbReference type="SAM" id="MobiDB-lite"/>
    </source>
</evidence>
<feature type="compositionally biased region" description="Gly residues" evidence="1">
    <location>
        <begin position="1"/>
        <end position="10"/>
    </location>
</feature>